<keyword evidence="3" id="KW-1185">Reference proteome</keyword>
<dbReference type="RefSeq" id="WP_325775081.1">
    <property type="nucleotide sequence ID" value="NZ_VTDN01000004.1"/>
</dbReference>
<evidence type="ECO:0000313" key="3">
    <source>
        <dbReference type="Proteomes" id="UP001339883"/>
    </source>
</evidence>
<accession>A0ABU6DUI7</accession>
<keyword evidence="1" id="KW-1133">Transmembrane helix</keyword>
<reference evidence="2 3" key="1">
    <citation type="submission" date="2019-08" db="EMBL/GenBank/DDBJ databases">
        <title>Five species of Acinetobacter isolated from floral nectar and animal pollinators.</title>
        <authorList>
            <person name="Hendry T.A."/>
        </authorList>
    </citation>
    <scope>NUCLEOTIDE SEQUENCE [LARGE SCALE GENOMIC DNA]</scope>
    <source>
        <strain evidence="2 3">MD18.27</strain>
    </source>
</reference>
<keyword evidence="1" id="KW-0472">Membrane</keyword>
<organism evidence="2 3">
    <name type="scientific">Acinetobacter pollinis</name>
    <dbReference type="NCBI Taxonomy" id="2605270"/>
    <lineage>
        <taxon>Bacteria</taxon>
        <taxon>Pseudomonadati</taxon>
        <taxon>Pseudomonadota</taxon>
        <taxon>Gammaproteobacteria</taxon>
        <taxon>Moraxellales</taxon>
        <taxon>Moraxellaceae</taxon>
        <taxon>Acinetobacter</taxon>
    </lineage>
</organism>
<feature type="transmembrane region" description="Helical" evidence="1">
    <location>
        <begin position="33"/>
        <end position="54"/>
    </location>
</feature>
<sequence>MTVQKPALSVQYILNLEESHDGFKLITLGRKQFTQFITPLISIGLIVFGFYVGFNGAGRYYVGLGALFLCIQLAVRYWLLPMIFKRQFVRYQLGKSEQKLALYQDYAVMSSHGRDREFRYQEVKHFAEGKLTYVIELKTRVVYIVPKRVLDTNDRVLFENTFNKLHR</sequence>
<protein>
    <submittedName>
        <fullName evidence="2">YcxB family protein</fullName>
    </submittedName>
</protein>
<evidence type="ECO:0000256" key="1">
    <source>
        <dbReference type="SAM" id="Phobius"/>
    </source>
</evidence>
<comment type="caution">
    <text evidence="2">The sequence shown here is derived from an EMBL/GenBank/DDBJ whole genome shotgun (WGS) entry which is preliminary data.</text>
</comment>
<keyword evidence="1" id="KW-0812">Transmembrane</keyword>
<dbReference type="Proteomes" id="UP001339883">
    <property type="component" value="Unassembled WGS sequence"/>
</dbReference>
<proteinExistence type="predicted"/>
<name>A0ABU6DUI7_9GAMM</name>
<evidence type="ECO:0000313" key="2">
    <source>
        <dbReference type="EMBL" id="MEB5476572.1"/>
    </source>
</evidence>
<dbReference type="EMBL" id="VTDN01000004">
    <property type="protein sequence ID" value="MEB5476572.1"/>
    <property type="molecule type" value="Genomic_DNA"/>
</dbReference>
<feature type="transmembrane region" description="Helical" evidence="1">
    <location>
        <begin position="60"/>
        <end position="80"/>
    </location>
</feature>
<gene>
    <name evidence="2" type="ORF">I2F25_05840</name>
</gene>